<keyword evidence="2" id="KW-1185">Reference proteome</keyword>
<organism evidence="1 2">
    <name type="scientific">Blastococcus goldschmidtiae</name>
    <dbReference type="NCBI Taxonomy" id="3075546"/>
    <lineage>
        <taxon>Bacteria</taxon>
        <taxon>Bacillati</taxon>
        <taxon>Actinomycetota</taxon>
        <taxon>Actinomycetes</taxon>
        <taxon>Geodermatophilales</taxon>
        <taxon>Geodermatophilaceae</taxon>
        <taxon>Blastococcus</taxon>
    </lineage>
</organism>
<name>A0ABU2KBX7_9ACTN</name>
<evidence type="ECO:0000313" key="2">
    <source>
        <dbReference type="Proteomes" id="UP001183222"/>
    </source>
</evidence>
<gene>
    <name evidence="1" type="ORF">RM425_17395</name>
</gene>
<dbReference type="EMBL" id="JAVREI010000015">
    <property type="protein sequence ID" value="MDT0277677.1"/>
    <property type="molecule type" value="Genomic_DNA"/>
</dbReference>
<reference evidence="2" key="1">
    <citation type="submission" date="2023-07" db="EMBL/GenBank/DDBJ databases">
        <title>30 novel species of actinomycetes from the DSMZ collection.</title>
        <authorList>
            <person name="Nouioui I."/>
        </authorList>
    </citation>
    <scope>NUCLEOTIDE SEQUENCE [LARGE SCALE GENOMIC DNA]</scope>
    <source>
        <strain evidence="2">DSM 46792</strain>
    </source>
</reference>
<evidence type="ECO:0008006" key="3">
    <source>
        <dbReference type="Google" id="ProtNLM"/>
    </source>
</evidence>
<sequence>MPTPSADSFAALARSSPWRWSMLRFSVSWSGERWGTGAVRAWLSRPDRLRVEDLDGALLQVVRDAPDGDRAVPVLRPDGLVASRPAPWASGTDAPMYRNYHWVAMLDPAELADGIDPDTDLPVPGVGFGSVAEVEHGGRPAWEVVARPTPAYEPRCGCCALLRSRAVDVVEYRDHPEHVLPAYPDAYRVRLDVQTGVCVLTEELGGLAPGKGHDVRIEAVDEAMDDALFVRPRRK</sequence>
<comment type="caution">
    <text evidence="1">The sequence shown here is derived from an EMBL/GenBank/DDBJ whole genome shotgun (WGS) entry which is preliminary data.</text>
</comment>
<dbReference type="Proteomes" id="UP001183222">
    <property type="component" value="Unassembled WGS sequence"/>
</dbReference>
<proteinExistence type="predicted"/>
<evidence type="ECO:0000313" key="1">
    <source>
        <dbReference type="EMBL" id="MDT0277677.1"/>
    </source>
</evidence>
<accession>A0ABU2KBX7</accession>
<dbReference type="RefSeq" id="WP_311346482.1">
    <property type="nucleotide sequence ID" value="NZ_JAVREI010000015.1"/>
</dbReference>
<protein>
    <recommendedName>
        <fullName evidence="3">DUF35 domain-containing protein</fullName>
    </recommendedName>
</protein>